<name>A0A6J5KLU3_9CAUD</name>
<reference evidence="1" key="1">
    <citation type="submission" date="2020-04" db="EMBL/GenBank/DDBJ databases">
        <authorList>
            <person name="Chiriac C."/>
            <person name="Salcher M."/>
            <person name="Ghai R."/>
            <person name="Kavagutti S V."/>
        </authorList>
    </citation>
    <scope>NUCLEOTIDE SEQUENCE</scope>
</reference>
<dbReference type="EMBL" id="LR796165">
    <property type="protein sequence ID" value="CAB4122731.1"/>
    <property type="molecule type" value="Genomic_DNA"/>
</dbReference>
<protein>
    <submittedName>
        <fullName evidence="1">Uncharacterized protein</fullName>
    </submittedName>
</protein>
<accession>A0A6J5KLU3</accession>
<evidence type="ECO:0000313" key="1">
    <source>
        <dbReference type="EMBL" id="CAB4122731.1"/>
    </source>
</evidence>
<gene>
    <name evidence="1" type="ORF">UFOVP28_36</name>
</gene>
<sequence length="157" mass="17780">MVERAKIKSNEMGHIKNSIRKGEGNLTGFLGELMVVEAFPGAQESNTHNYDVVRNGRKLEVKSKDRTIEPSLSYDVSVAAYNTRQAADYYLFCSLLRNKNEEIPHTGFILGFLAPEDFKSKARFIQKGRLDPTNNWKASCDCYNLSIGDLNRFNNLP</sequence>
<proteinExistence type="predicted"/>
<organism evidence="1">
    <name type="scientific">uncultured Caudovirales phage</name>
    <dbReference type="NCBI Taxonomy" id="2100421"/>
    <lineage>
        <taxon>Viruses</taxon>
        <taxon>Duplodnaviria</taxon>
        <taxon>Heunggongvirae</taxon>
        <taxon>Uroviricota</taxon>
        <taxon>Caudoviricetes</taxon>
        <taxon>Peduoviridae</taxon>
        <taxon>Maltschvirus</taxon>
        <taxon>Maltschvirus maltsch</taxon>
    </lineage>
</organism>